<gene>
    <name evidence="2" type="primary">orf133</name>
</gene>
<geneLocation type="chloroplast" evidence="2"/>
<keyword evidence="2" id="KW-0150">Chloroplast</keyword>
<reference evidence="2" key="1">
    <citation type="journal article" date="2017" name="PeerJ">
        <title>lastomes of the green algae Hydrodictyon reticulatum and Pediastrum duplex (Sphaeropleales, Chlorophyceae).</title>
        <authorList>
            <person name="McManus H.A."/>
            <person name="Sanchez D."/>
            <person name="Karol K.G."/>
        </authorList>
    </citation>
    <scope>NUCLEOTIDE SEQUENCE</scope>
</reference>
<dbReference type="GeneID" id="32880320"/>
<organism evidence="2">
    <name type="scientific">Hydrodictyon reticulatum</name>
    <name type="common">Water net</name>
    <name type="synonym">Conferva reticulatum</name>
    <dbReference type="NCBI Taxonomy" id="3107"/>
    <lineage>
        <taxon>Eukaryota</taxon>
        <taxon>Viridiplantae</taxon>
        <taxon>Chlorophyta</taxon>
        <taxon>core chlorophytes</taxon>
        <taxon>Chlorophyceae</taxon>
        <taxon>CS clade</taxon>
        <taxon>Sphaeropleales</taxon>
        <taxon>Hydrodictyaceae</taxon>
        <taxon>Hydrodictyon</taxon>
    </lineage>
</organism>
<keyword evidence="1" id="KW-0812">Transmembrane</keyword>
<keyword evidence="1" id="KW-0472">Membrane</keyword>
<keyword evidence="2" id="KW-0934">Plastid</keyword>
<feature type="transmembrane region" description="Helical" evidence="1">
    <location>
        <begin position="6"/>
        <end position="27"/>
    </location>
</feature>
<proteinExistence type="predicted"/>
<evidence type="ECO:0000313" key="2">
    <source>
        <dbReference type="EMBL" id="AQU64575.1"/>
    </source>
</evidence>
<evidence type="ECO:0000256" key="1">
    <source>
        <dbReference type="SAM" id="Phobius"/>
    </source>
</evidence>
<dbReference type="AlphaFoldDB" id="A0A1W5RMZ6"/>
<sequence length="133" mass="15679">MLTHYSFRPFVLSFSYSLCFPSLLVHFAKRSNRGVRFAKQNATLASAEPMRRQSRCKEKIRKEFSSSPFLRIGIGSAEAEEKVKERRRAKEPNSSCKRKKKCKNLLLKKCLFFLVKKRRKEDLKTQHIFVCFI</sequence>
<dbReference type="EMBL" id="KY114065">
    <property type="protein sequence ID" value="AQU64575.1"/>
    <property type="molecule type" value="Genomic_DNA"/>
</dbReference>
<name>A0A1W5RMZ6_HYDRE</name>
<protein>
    <submittedName>
        <fullName evidence="2">Uncharacterized protein</fullName>
    </submittedName>
</protein>
<dbReference type="RefSeq" id="YP_009364188.1">
    <property type="nucleotide sequence ID" value="NC_034655.1"/>
</dbReference>
<keyword evidence="1" id="KW-1133">Transmembrane helix</keyword>
<accession>A0A1W5RMZ6</accession>